<feature type="domain" description="ParB-like N-terminal" evidence="5">
    <location>
        <begin position="21"/>
        <end position="111"/>
    </location>
</feature>
<protein>
    <submittedName>
        <fullName evidence="6">ParB/RepB/Spo0J family partition protein</fullName>
    </submittedName>
</protein>
<sequence>MRKKKKDLLKGRKKEPGSRILEVPVDQIIPNPNQPRQVFDEEHLKELAESIKTYGVIQPIQVRKLNNNLYELVSGERRLRASKLAKLKTVPAIEVKINDQDSAVLAIIENVQREDLNYFEEAESYQQLIKYYHMTQEQVAKLIGKSQSFVANKLRLIKMDEEVIEAVKKAGISERHARALLKVPDKDIQLEVIDQVKRRDLNVKKTERLVEKIRNEVLVNNYDEKITPGKKARVKSFINAQIYLNTIKTAFKEVQRTKQDAKYKETEKEDKIVVTITIPK</sequence>
<comment type="similarity">
    <text evidence="2">Belongs to the ParB family.</text>
</comment>
<gene>
    <name evidence="6" type="ORF">FRC53_00380</name>
</gene>
<evidence type="ECO:0000256" key="1">
    <source>
        <dbReference type="ARBA" id="ARBA00004453"/>
    </source>
</evidence>
<dbReference type="EMBL" id="VOGB01000003">
    <property type="protein sequence ID" value="MQM71900.1"/>
    <property type="molecule type" value="Genomic_DNA"/>
</dbReference>
<dbReference type="InterPro" id="IPR041468">
    <property type="entry name" value="HTH_ParB/Spo0J"/>
</dbReference>
<dbReference type="InterPro" id="IPR036086">
    <property type="entry name" value="ParB/Sulfiredoxin_sf"/>
</dbReference>
<dbReference type="AlphaFoldDB" id="A0A6L5GPZ3"/>
<reference evidence="6" key="1">
    <citation type="journal article" date="2020" name="Appl. Environ. Microbiol.">
        <title>Medium-Chain Fatty Acid Synthesis by 'Candidatus Weimeria bifida' gen. nov., sp. nov., and 'Candidatus Pseudoramibacter fermentans' sp. nov.</title>
        <authorList>
            <person name="Scarborough M.J."/>
            <person name="Myers K.S."/>
            <person name="Donohue T.J."/>
            <person name="Noguera D.R."/>
        </authorList>
    </citation>
    <scope>NUCLEOTIDE SEQUENCE</scope>
    <source>
        <strain evidence="6">EUB1.1</strain>
    </source>
</reference>
<dbReference type="SUPFAM" id="SSF110849">
    <property type="entry name" value="ParB/Sulfiredoxin"/>
    <property type="match status" value="1"/>
</dbReference>
<dbReference type="Gene3D" id="1.10.10.2830">
    <property type="match status" value="1"/>
</dbReference>
<dbReference type="Gene3D" id="3.90.1530.30">
    <property type="match status" value="1"/>
</dbReference>
<dbReference type="CDD" id="cd16393">
    <property type="entry name" value="SPO0J_N"/>
    <property type="match status" value="1"/>
</dbReference>
<dbReference type="FunFam" id="3.90.1530.30:FF:000001">
    <property type="entry name" value="Chromosome partitioning protein ParB"/>
    <property type="match status" value="1"/>
</dbReference>
<dbReference type="InterPro" id="IPR003115">
    <property type="entry name" value="ParB_N"/>
</dbReference>
<dbReference type="PANTHER" id="PTHR33375">
    <property type="entry name" value="CHROMOSOME-PARTITIONING PROTEIN PARB-RELATED"/>
    <property type="match status" value="1"/>
</dbReference>
<dbReference type="InterPro" id="IPR004437">
    <property type="entry name" value="ParB/RepB/Spo0J"/>
</dbReference>
<dbReference type="GO" id="GO:0003677">
    <property type="term" value="F:DNA binding"/>
    <property type="evidence" value="ECO:0007669"/>
    <property type="project" value="UniProtKB-KW"/>
</dbReference>
<dbReference type="SMART" id="SM00470">
    <property type="entry name" value="ParB"/>
    <property type="match status" value="1"/>
</dbReference>
<proteinExistence type="inferred from homology"/>
<comment type="caution">
    <text evidence="6">The sequence shown here is derived from an EMBL/GenBank/DDBJ whole genome shotgun (WGS) entry which is preliminary data.</text>
</comment>
<keyword evidence="7" id="KW-1185">Reference proteome</keyword>
<evidence type="ECO:0000259" key="5">
    <source>
        <dbReference type="SMART" id="SM00470"/>
    </source>
</evidence>
<keyword evidence="4" id="KW-0238">DNA-binding</keyword>
<evidence type="ECO:0000313" key="7">
    <source>
        <dbReference type="Proteomes" id="UP000473648"/>
    </source>
</evidence>
<organism evidence="6 7">
    <name type="scientific">Candidatus Pseudoramibacter fermentans</name>
    <dbReference type="NCBI Taxonomy" id="2594427"/>
    <lineage>
        <taxon>Bacteria</taxon>
        <taxon>Bacillati</taxon>
        <taxon>Bacillota</taxon>
        <taxon>Clostridia</taxon>
        <taxon>Eubacteriales</taxon>
        <taxon>Eubacteriaceae</taxon>
        <taxon>Pseudoramibacter</taxon>
    </lineage>
</organism>
<evidence type="ECO:0000256" key="4">
    <source>
        <dbReference type="ARBA" id="ARBA00023125"/>
    </source>
</evidence>
<dbReference type="GO" id="GO:0005694">
    <property type="term" value="C:chromosome"/>
    <property type="evidence" value="ECO:0007669"/>
    <property type="project" value="TreeGrafter"/>
</dbReference>
<dbReference type="FunFam" id="1.10.10.2830:FF:000001">
    <property type="entry name" value="Chromosome partitioning protein ParB"/>
    <property type="match status" value="1"/>
</dbReference>
<dbReference type="PANTHER" id="PTHR33375:SF1">
    <property type="entry name" value="CHROMOSOME-PARTITIONING PROTEIN PARB-RELATED"/>
    <property type="match status" value="1"/>
</dbReference>
<dbReference type="Pfam" id="PF02195">
    <property type="entry name" value="ParB_N"/>
    <property type="match status" value="1"/>
</dbReference>
<dbReference type="Pfam" id="PF17762">
    <property type="entry name" value="HTH_ParB"/>
    <property type="match status" value="1"/>
</dbReference>
<dbReference type="GO" id="GO:0007059">
    <property type="term" value="P:chromosome segregation"/>
    <property type="evidence" value="ECO:0007669"/>
    <property type="project" value="UniProtKB-KW"/>
</dbReference>
<evidence type="ECO:0000313" key="6">
    <source>
        <dbReference type="EMBL" id="MQM71900.1"/>
    </source>
</evidence>
<dbReference type="NCBIfam" id="TIGR00180">
    <property type="entry name" value="parB_part"/>
    <property type="match status" value="1"/>
</dbReference>
<evidence type="ECO:0000256" key="2">
    <source>
        <dbReference type="ARBA" id="ARBA00006295"/>
    </source>
</evidence>
<dbReference type="InterPro" id="IPR050336">
    <property type="entry name" value="Chromosome_partition/occlusion"/>
</dbReference>
<keyword evidence="3" id="KW-0159">Chromosome partition</keyword>
<name>A0A6L5GPZ3_9FIRM</name>
<dbReference type="GO" id="GO:0009295">
    <property type="term" value="C:nucleoid"/>
    <property type="evidence" value="ECO:0007669"/>
    <property type="project" value="UniProtKB-SubCell"/>
</dbReference>
<evidence type="ECO:0000256" key="3">
    <source>
        <dbReference type="ARBA" id="ARBA00022829"/>
    </source>
</evidence>
<comment type="subcellular location">
    <subcellularLocation>
        <location evidence="1">Cytoplasm</location>
        <location evidence="1">Nucleoid</location>
    </subcellularLocation>
</comment>
<dbReference type="Proteomes" id="UP000473648">
    <property type="component" value="Unassembled WGS sequence"/>
</dbReference>
<accession>A0A6L5GPZ3</accession>